<dbReference type="InterPro" id="IPR044680">
    <property type="entry name" value="EX1/2"/>
</dbReference>
<dbReference type="GO" id="GO:0010343">
    <property type="term" value="P:singlet oxygen-mediated programmed cell death"/>
    <property type="evidence" value="ECO:0007669"/>
    <property type="project" value="InterPro"/>
</dbReference>
<dbReference type="Proteomes" id="UP000288805">
    <property type="component" value="Unassembled WGS sequence"/>
</dbReference>
<feature type="transmembrane region" description="Helical" evidence="1">
    <location>
        <begin position="6"/>
        <end position="24"/>
    </location>
</feature>
<feature type="transmembrane region" description="Helical" evidence="1">
    <location>
        <begin position="131"/>
        <end position="149"/>
    </location>
</feature>
<dbReference type="AlphaFoldDB" id="A0A438GMT5"/>
<sequence>MASMLFYFLVYFPKHSALLFVNFYRLHSVQRLGKDISFLIKGSFLKNLEWYSIARYRGQGRLAEPGFRNPRWVDGELVILDGKVLSILAGSAFSGFVYLFFPYTMLCASQMGTDCETQTLQYIKGGPIVGFVYWAPGYHFLVFFNRLMLHV</sequence>
<name>A0A438GMT5_VITVI</name>
<keyword evidence="1" id="KW-0472">Membrane</keyword>
<comment type="caution">
    <text evidence="2">The sequence shown here is derived from an EMBL/GenBank/DDBJ whole genome shotgun (WGS) entry which is preliminary data.</text>
</comment>
<evidence type="ECO:0000313" key="3">
    <source>
        <dbReference type="Proteomes" id="UP000288805"/>
    </source>
</evidence>
<keyword evidence="1" id="KW-1133">Transmembrane helix</keyword>
<gene>
    <name evidence="2" type="primary">EX1_0</name>
    <name evidence="2" type="ORF">CK203_062096</name>
</gene>
<organism evidence="2 3">
    <name type="scientific">Vitis vinifera</name>
    <name type="common">Grape</name>
    <dbReference type="NCBI Taxonomy" id="29760"/>
    <lineage>
        <taxon>Eukaryota</taxon>
        <taxon>Viridiplantae</taxon>
        <taxon>Streptophyta</taxon>
        <taxon>Embryophyta</taxon>
        <taxon>Tracheophyta</taxon>
        <taxon>Spermatophyta</taxon>
        <taxon>Magnoliopsida</taxon>
        <taxon>eudicotyledons</taxon>
        <taxon>Gunneridae</taxon>
        <taxon>Pentapetalae</taxon>
        <taxon>rosids</taxon>
        <taxon>Vitales</taxon>
        <taxon>Vitaceae</taxon>
        <taxon>Viteae</taxon>
        <taxon>Vitis</taxon>
    </lineage>
</organism>
<keyword evidence="1" id="KW-0812">Transmembrane</keyword>
<reference evidence="2 3" key="1">
    <citation type="journal article" date="2018" name="PLoS Genet.">
        <title>Population sequencing reveals clonal diversity and ancestral inbreeding in the grapevine cultivar Chardonnay.</title>
        <authorList>
            <person name="Roach M.J."/>
            <person name="Johnson D.L."/>
            <person name="Bohlmann J."/>
            <person name="van Vuuren H.J."/>
            <person name="Jones S.J."/>
            <person name="Pretorius I.S."/>
            <person name="Schmidt S.A."/>
            <person name="Borneman A.R."/>
        </authorList>
    </citation>
    <scope>NUCLEOTIDE SEQUENCE [LARGE SCALE GENOMIC DNA]</scope>
    <source>
        <strain evidence="3">cv. Chardonnay</strain>
        <tissue evidence="2">Leaf</tissue>
    </source>
</reference>
<evidence type="ECO:0000313" key="2">
    <source>
        <dbReference type="EMBL" id="RVW73533.1"/>
    </source>
</evidence>
<dbReference type="Pfam" id="PF12014">
    <property type="entry name" value="Cyclin_D1_bind"/>
    <property type="match status" value="1"/>
</dbReference>
<feature type="transmembrane region" description="Helical" evidence="1">
    <location>
        <begin position="77"/>
        <end position="101"/>
    </location>
</feature>
<accession>A0A438GMT5</accession>
<evidence type="ECO:0000256" key="1">
    <source>
        <dbReference type="SAM" id="Phobius"/>
    </source>
</evidence>
<proteinExistence type="predicted"/>
<protein>
    <submittedName>
        <fullName evidence="2">Protein EXECUTER 1, chloroplastic</fullName>
    </submittedName>
</protein>
<dbReference type="PANTHER" id="PTHR33917">
    <property type="entry name" value="PROTEIN EXECUTER 1, CHLOROPLASTIC"/>
    <property type="match status" value="1"/>
</dbReference>
<dbReference type="PANTHER" id="PTHR33917:SF3">
    <property type="entry name" value="PROTEIN EXECUTER 1, CHLOROPLASTIC"/>
    <property type="match status" value="1"/>
</dbReference>
<dbReference type="EMBL" id="QGNW01000389">
    <property type="protein sequence ID" value="RVW73533.1"/>
    <property type="molecule type" value="Genomic_DNA"/>
</dbReference>